<proteinExistence type="predicted"/>
<dbReference type="AlphaFoldDB" id="A0A1M4Z6W2"/>
<keyword evidence="1" id="KW-0812">Transmembrane</keyword>
<name>A0A1M4Z6W2_9CLOT</name>
<evidence type="ECO:0000256" key="1">
    <source>
        <dbReference type="SAM" id="Phobius"/>
    </source>
</evidence>
<reference evidence="3 4" key="1">
    <citation type="submission" date="2016-11" db="EMBL/GenBank/DDBJ databases">
        <authorList>
            <person name="Jaros S."/>
            <person name="Januszkiewicz K."/>
            <person name="Wedrychowicz H."/>
        </authorList>
    </citation>
    <scope>NUCLEOTIDE SEQUENCE [LARGE SCALE GENOMIC DNA]</scope>
    <source>
        <strain evidence="3 4">DSM 17459</strain>
    </source>
</reference>
<evidence type="ECO:0000313" key="3">
    <source>
        <dbReference type="EMBL" id="SHF13823.1"/>
    </source>
</evidence>
<protein>
    <recommendedName>
        <fullName evidence="5">LPXTG-motif cell wall anchor domain-containing protein</fullName>
    </recommendedName>
</protein>
<dbReference type="OrthoDB" id="1956221at2"/>
<dbReference type="RefSeq" id="WP_139249493.1">
    <property type="nucleotide sequence ID" value="NZ_FQVI01000014.1"/>
</dbReference>
<keyword evidence="4" id="KW-1185">Reference proteome</keyword>
<evidence type="ECO:0000313" key="4">
    <source>
        <dbReference type="Proteomes" id="UP000184245"/>
    </source>
</evidence>
<gene>
    <name evidence="3" type="ORF">SAMN02745158_02636</name>
</gene>
<keyword evidence="2" id="KW-0732">Signal</keyword>
<dbReference type="STRING" id="1122155.SAMN02745158_02636"/>
<feature type="signal peptide" evidence="2">
    <location>
        <begin position="1"/>
        <end position="27"/>
    </location>
</feature>
<keyword evidence="1" id="KW-0472">Membrane</keyword>
<accession>A0A1M4Z6W2</accession>
<dbReference type="EMBL" id="FQVI01000014">
    <property type="protein sequence ID" value="SHF13823.1"/>
    <property type="molecule type" value="Genomic_DNA"/>
</dbReference>
<evidence type="ECO:0008006" key="5">
    <source>
        <dbReference type="Google" id="ProtNLM"/>
    </source>
</evidence>
<dbReference type="Proteomes" id="UP000184245">
    <property type="component" value="Unassembled WGS sequence"/>
</dbReference>
<keyword evidence="1" id="KW-1133">Transmembrane helix</keyword>
<sequence length="275" mass="31743">MNILRKCYMAFLGAVVMLLLPCRTVTGDSIAEPDYSFYGKHRSQIKPINRMFEANGSGGRADIYEEPGEEEPVIKMDNGSVFCVIHMYTDKKGDKWGSLLYDVQGNDTARTQFYTGDYLGWVKMEDLLVRYDEISFREEFGKQFQKYAGELDGYQAEHQTLYFWEYPGSEYKQEWQIQEEAGDWNIQETYRDDAGSLWGYSDYLPGVKGWICMTDPVNPDLPVLVRESVPASEVEEYAPGKPKRGYEFIIGGMILLVSLLTAVMIFVFWRRKKQS</sequence>
<organism evidence="3 4">
    <name type="scientific">Lactonifactor longoviformis DSM 17459</name>
    <dbReference type="NCBI Taxonomy" id="1122155"/>
    <lineage>
        <taxon>Bacteria</taxon>
        <taxon>Bacillati</taxon>
        <taxon>Bacillota</taxon>
        <taxon>Clostridia</taxon>
        <taxon>Eubacteriales</taxon>
        <taxon>Clostridiaceae</taxon>
        <taxon>Lactonifactor</taxon>
    </lineage>
</organism>
<feature type="transmembrane region" description="Helical" evidence="1">
    <location>
        <begin position="248"/>
        <end position="269"/>
    </location>
</feature>
<feature type="chain" id="PRO_5039452705" description="LPXTG-motif cell wall anchor domain-containing protein" evidence="2">
    <location>
        <begin position="28"/>
        <end position="275"/>
    </location>
</feature>
<evidence type="ECO:0000256" key="2">
    <source>
        <dbReference type="SAM" id="SignalP"/>
    </source>
</evidence>